<sequence length="351" mass="41222">MENSDSTKDDEKKIVATTTNNNNANNKPIPKMMKMLSENKLKRLNILTFINEKKEILFTKKAYKFEKEHIWREIFEMMRDSGMVSAEKDWRYVRDVSFSNWRKRAQKRLKHLAANGYRLNMDECEFLISDILGQTPDKSMLKKIQQQQNAFKQQPLPSSQQIKTMIKCSNNNIDGDDIDCIDDDDDDIEHDEDEEDEMMESDDEYMIDSDEEDSEFIMNEMFLIPKVVINDNDHSNIKSNSSSSSMIKNGKNQSQIVNHHHHRNNNHQGNQGSMVNGSKFTSTTTSKSIHINNINDDHQYYQNEQRLMDLEIENKILKNRYMKLKILKLEKNLGFDHCDEVKDLLINSNHQ</sequence>
<evidence type="ECO:0000313" key="3">
    <source>
        <dbReference type="Proteomes" id="UP000887458"/>
    </source>
</evidence>
<accession>A0ABQ8IYH9</accession>
<dbReference type="EMBL" id="NJHN03000098">
    <property type="protein sequence ID" value="KAH9415372.1"/>
    <property type="molecule type" value="Genomic_DNA"/>
</dbReference>
<feature type="region of interest" description="Disordered" evidence="1">
    <location>
        <begin position="1"/>
        <end position="28"/>
    </location>
</feature>
<reference evidence="2 3" key="1">
    <citation type="journal article" date="2018" name="J. Allergy Clin. Immunol.">
        <title>High-quality assembly of Dermatophagoides pteronyssinus genome and transcriptome reveals a wide range of novel allergens.</title>
        <authorList>
            <person name="Liu X.Y."/>
            <person name="Yang K.Y."/>
            <person name="Wang M.Q."/>
            <person name="Kwok J.S."/>
            <person name="Zeng X."/>
            <person name="Yang Z."/>
            <person name="Xiao X.J."/>
            <person name="Lau C.P."/>
            <person name="Li Y."/>
            <person name="Huang Z.M."/>
            <person name="Ba J.G."/>
            <person name="Yim A.K."/>
            <person name="Ouyang C.Y."/>
            <person name="Ngai S.M."/>
            <person name="Chan T.F."/>
            <person name="Leung E.L."/>
            <person name="Liu L."/>
            <person name="Liu Z.G."/>
            <person name="Tsui S.K."/>
        </authorList>
    </citation>
    <scope>NUCLEOTIDE SEQUENCE [LARGE SCALE GENOMIC DNA]</scope>
    <source>
        <strain evidence="2">Derp</strain>
    </source>
</reference>
<protein>
    <submittedName>
        <fullName evidence="2">Uncharacterized protein</fullName>
    </submittedName>
</protein>
<feature type="compositionally biased region" description="Low complexity" evidence="1">
    <location>
        <begin position="16"/>
        <end position="26"/>
    </location>
</feature>
<evidence type="ECO:0000256" key="1">
    <source>
        <dbReference type="SAM" id="MobiDB-lite"/>
    </source>
</evidence>
<organism evidence="2 3">
    <name type="scientific">Dermatophagoides pteronyssinus</name>
    <name type="common">European house dust mite</name>
    <dbReference type="NCBI Taxonomy" id="6956"/>
    <lineage>
        <taxon>Eukaryota</taxon>
        <taxon>Metazoa</taxon>
        <taxon>Ecdysozoa</taxon>
        <taxon>Arthropoda</taxon>
        <taxon>Chelicerata</taxon>
        <taxon>Arachnida</taxon>
        <taxon>Acari</taxon>
        <taxon>Acariformes</taxon>
        <taxon>Sarcoptiformes</taxon>
        <taxon>Astigmata</taxon>
        <taxon>Psoroptidia</taxon>
        <taxon>Analgoidea</taxon>
        <taxon>Pyroglyphidae</taxon>
        <taxon>Dermatophagoidinae</taxon>
        <taxon>Dermatophagoides</taxon>
    </lineage>
</organism>
<reference evidence="2 3" key="2">
    <citation type="journal article" date="2022" name="Mol. Biol. Evol.">
        <title>Comparative Genomics Reveals Insights into the Divergent Evolution of Astigmatic Mites and Household Pest Adaptations.</title>
        <authorList>
            <person name="Xiong Q."/>
            <person name="Wan A.T."/>
            <person name="Liu X."/>
            <person name="Fung C.S."/>
            <person name="Xiao X."/>
            <person name="Malainual N."/>
            <person name="Hou J."/>
            <person name="Wang L."/>
            <person name="Wang M."/>
            <person name="Yang K.Y."/>
            <person name="Cui Y."/>
            <person name="Leung E.L."/>
            <person name="Nong W."/>
            <person name="Shin S.K."/>
            <person name="Au S.W."/>
            <person name="Jeong K.Y."/>
            <person name="Chew F.T."/>
            <person name="Hui J.H."/>
            <person name="Leung T.F."/>
            <person name="Tungtrongchitr A."/>
            <person name="Zhong N."/>
            <person name="Liu Z."/>
            <person name="Tsui S.K."/>
        </authorList>
    </citation>
    <scope>NUCLEOTIDE SEQUENCE [LARGE SCALE GENOMIC DNA]</scope>
    <source>
        <strain evidence="2">Derp</strain>
    </source>
</reference>
<feature type="compositionally biased region" description="Basic and acidic residues" evidence="1">
    <location>
        <begin position="1"/>
        <end position="14"/>
    </location>
</feature>
<evidence type="ECO:0000313" key="2">
    <source>
        <dbReference type="EMBL" id="KAH9415372.1"/>
    </source>
</evidence>
<comment type="caution">
    <text evidence="2">The sequence shown here is derived from an EMBL/GenBank/DDBJ whole genome shotgun (WGS) entry which is preliminary data.</text>
</comment>
<name>A0ABQ8IYH9_DERPT</name>
<dbReference type="Proteomes" id="UP000887458">
    <property type="component" value="Unassembled WGS sequence"/>
</dbReference>
<proteinExistence type="predicted"/>
<keyword evidence="3" id="KW-1185">Reference proteome</keyword>
<gene>
    <name evidence="2" type="ORF">DERP_012669</name>
</gene>